<dbReference type="Gene3D" id="2.60.120.10">
    <property type="entry name" value="Jelly Rolls"/>
    <property type="match status" value="1"/>
</dbReference>
<dbReference type="InterPro" id="IPR014710">
    <property type="entry name" value="RmlC-like_jellyroll"/>
</dbReference>
<feature type="domain" description="ChrR-like cupin" evidence="2">
    <location>
        <begin position="47"/>
        <end position="143"/>
    </location>
</feature>
<dbReference type="HOGENOM" id="CLU_093224_0_1_1"/>
<dbReference type="OrthoDB" id="4525710at2759"/>
<dbReference type="RefSeq" id="XP_008720097.1">
    <property type="nucleotide sequence ID" value="XM_008721875.1"/>
</dbReference>
<dbReference type="EMBL" id="KB822723">
    <property type="protein sequence ID" value="ETN37928.1"/>
    <property type="molecule type" value="Genomic_DNA"/>
</dbReference>
<dbReference type="VEuPathDB" id="FungiDB:HMPREF1541_07551"/>
<name>W2RQF5_CYPE1</name>
<dbReference type="GeneID" id="19974890"/>
<accession>W2RQF5</accession>
<evidence type="ECO:0000313" key="4">
    <source>
        <dbReference type="Proteomes" id="UP000030752"/>
    </source>
</evidence>
<protein>
    <recommendedName>
        <fullName evidence="2">ChrR-like cupin domain-containing protein</fullName>
    </recommendedName>
</protein>
<proteinExistence type="predicted"/>
<feature type="region of interest" description="Disordered" evidence="1">
    <location>
        <begin position="1"/>
        <end position="23"/>
    </location>
</feature>
<dbReference type="InterPro" id="IPR011051">
    <property type="entry name" value="RmlC_Cupin_sf"/>
</dbReference>
<keyword evidence="4" id="KW-1185">Reference proteome</keyword>
<gene>
    <name evidence="3" type="ORF">HMPREF1541_07551</name>
</gene>
<evidence type="ECO:0000256" key="1">
    <source>
        <dbReference type="SAM" id="MobiDB-lite"/>
    </source>
</evidence>
<reference evidence="3 4" key="1">
    <citation type="submission" date="2013-03" db="EMBL/GenBank/DDBJ databases">
        <title>The Genome Sequence of Phialophora europaea CBS 101466.</title>
        <authorList>
            <consortium name="The Broad Institute Genomics Platform"/>
            <person name="Cuomo C."/>
            <person name="de Hoog S."/>
            <person name="Gorbushina A."/>
            <person name="Walker B."/>
            <person name="Young S.K."/>
            <person name="Zeng Q."/>
            <person name="Gargeya S."/>
            <person name="Fitzgerald M."/>
            <person name="Haas B."/>
            <person name="Abouelleil A."/>
            <person name="Allen A.W."/>
            <person name="Alvarado L."/>
            <person name="Arachchi H.M."/>
            <person name="Berlin A.M."/>
            <person name="Chapman S.B."/>
            <person name="Gainer-Dewar J."/>
            <person name="Goldberg J."/>
            <person name="Griggs A."/>
            <person name="Gujja S."/>
            <person name="Hansen M."/>
            <person name="Howarth C."/>
            <person name="Imamovic A."/>
            <person name="Ireland A."/>
            <person name="Larimer J."/>
            <person name="McCowan C."/>
            <person name="Murphy C."/>
            <person name="Pearson M."/>
            <person name="Poon T.W."/>
            <person name="Priest M."/>
            <person name="Roberts A."/>
            <person name="Saif S."/>
            <person name="Shea T."/>
            <person name="Sisk P."/>
            <person name="Sykes S."/>
            <person name="Wortman J."/>
            <person name="Nusbaum C."/>
            <person name="Birren B."/>
        </authorList>
    </citation>
    <scope>NUCLEOTIDE SEQUENCE [LARGE SCALE GENOMIC DNA]</scope>
    <source>
        <strain evidence="3 4">CBS 101466</strain>
    </source>
</reference>
<dbReference type="AlphaFoldDB" id="W2RQF5"/>
<evidence type="ECO:0000313" key="3">
    <source>
        <dbReference type="EMBL" id="ETN37928.1"/>
    </source>
</evidence>
<sequence>MAPGVDTETQPQAPYSKAANGNGAVDRVKANELKEDKIANKLGAQDMYIDAEKDTDWYHWTGSIYVKPYRFENRSGTYVIALKTEPHAELGKHRHRGQVKAYTIKGNWGYHEYDWTGKAGDYVTETPGTIHTLYMGAGSQVIFDVMGSIEFYNDDNTLREIMDGFSFWRMYEEHCAEKGVEPNQGLWY</sequence>
<dbReference type="InterPro" id="IPR025979">
    <property type="entry name" value="ChrR-like_cupin_dom"/>
</dbReference>
<organism evidence="3 4">
    <name type="scientific">Cyphellophora europaea (strain CBS 101466)</name>
    <name type="common">Phialophora europaea</name>
    <dbReference type="NCBI Taxonomy" id="1220924"/>
    <lineage>
        <taxon>Eukaryota</taxon>
        <taxon>Fungi</taxon>
        <taxon>Dikarya</taxon>
        <taxon>Ascomycota</taxon>
        <taxon>Pezizomycotina</taxon>
        <taxon>Eurotiomycetes</taxon>
        <taxon>Chaetothyriomycetidae</taxon>
        <taxon>Chaetothyriales</taxon>
        <taxon>Cyphellophoraceae</taxon>
        <taxon>Cyphellophora</taxon>
    </lineage>
</organism>
<dbReference type="CDD" id="cd20302">
    <property type="entry name" value="cupin_DAD"/>
    <property type="match status" value="1"/>
</dbReference>
<dbReference type="Proteomes" id="UP000030752">
    <property type="component" value="Unassembled WGS sequence"/>
</dbReference>
<dbReference type="eggNOG" id="ENOG502SNKX">
    <property type="taxonomic scope" value="Eukaryota"/>
</dbReference>
<dbReference type="SUPFAM" id="SSF51182">
    <property type="entry name" value="RmlC-like cupins"/>
    <property type="match status" value="1"/>
</dbReference>
<evidence type="ECO:0000259" key="2">
    <source>
        <dbReference type="Pfam" id="PF12973"/>
    </source>
</evidence>
<dbReference type="InParanoid" id="W2RQF5"/>
<dbReference type="Pfam" id="PF12973">
    <property type="entry name" value="Cupin_7"/>
    <property type="match status" value="1"/>
</dbReference>